<evidence type="ECO:0000313" key="2">
    <source>
        <dbReference type="EMBL" id="KAF9956373.1"/>
    </source>
</evidence>
<feature type="compositionally biased region" description="Basic residues" evidence="1">
    <location>
        <begin position="148"/>
        <end position="160"/>
    </location>
</feature>
<dbReference type="Proteomes" id="UP000738359">
    <property type="component" value="Unassembled WGS sequence"/>
</dbReference>
<feature type="region of interest" description="Disordered" evidence="1">
    <location>
        <begin position="129"/>
        <end position="170"/>
    </location>
</feature>
<sequence>MRDSILDFVQVIRSQLAITERHITKKSKDNFIVAKGLKPTSDKGKGVVITQKDLTAQIKVAKELRMKTRSSSRGTTQVVLPAFDNMKLISHDERAQTYRASWMGRDVVVKNATFGTSDGQSICNHSAKMARTPWGSTRPKPTTANPAKPKKPKKPKKPYKRKADEPQEPR</sequence>
<dbReference type="OrthoDB" id="10020333at2759"/>
<organism evidence="2 3">
    <name type="scientific">Mortierella alpina</name>
    <name type="common">Oleaginous fungus</name>
    <name type="synonym">Mortierella renispora</name>
    <dbReference type="NCBI Taxonomy" id="64518"/>
    <lineage>
        <taxon>Eukaryota</taxon>
        <taxon>Fungi</taxon>
        <taxon>Fungi incertae sedis</taxon>
        <taxon>Mucoromycota</taxon>
        <taxon>Mortierellomycotina</taxon>
        <taxon>Mortierellomycetes</taxon>
        <taxon>Mortierellales</taxon>
        <taxon>Mortierellaceae</taxon>
        <taxon>Mortierella</taxon>
    </lineage>
</organism>
<evidence type="ECO:0000313" key="3">
    <source>
        <dbReference type="Proteomes" id="UP000738359"/>
    </source>
</evidence>
<feature type="compositionally biased region" description="Low complexity" evidence="1">
    <location>
        <begin position="137"/>
        <end position="147"/>
    </location>
</feature>
<evidence type="ECO:0000256" key="1">
    <source>
        <dbReference type="SAM" id="MobiDB-lite"/>
    </source>
</evidence>
<proteinExistence type="predicted"/>
<accession>A0A9P6LZY7</accession>
<comment type="caution">
    <text evidence="2">The sequence shown here is derived from an EMBL/GenBank/DDBJ whole genome shotgun (WGS) entry which is preliminary data.</text>
</comment>
<reference evidence="2" key="1">
    <citation type="journal article" date="2020" name="Fungal Divers.">
        <title>Resolving the Mortierellaceae phylogeny through synthesis of multi-gene phylogenetics and phylogenomics.</title>
        <authorList>
            <person name="Vandepol N."/>
            <person name="Liber J."/>
            <person name="Desiro A."/>
            <person name="Na H."/>
            <person name="Kennedy M."/>
            <person name="Barry K."/>
            <person name="Grigoriev I.V."/>
            <person name="Miller A.N."/>
            <person name="O'Donnell K."/>
            <person name="Stajich J.E."/>
            <person name="Bonito G."/>
        </authorList>
    </citation>
    <scope>NUCLEOTIDE SEQUENCE</scope>
    <source>
        <strain evidence="2">CK1249</strain>
    </source>
</reference>
<feature type="compositionally biased region" description="Basic and acidic residues" evidence="1">
    <location>
        <begin position="161"/>
        <end position="170"/>
    </location>
</feature>
<name>A0A9P6LZY7_MORAP</name>
<keyword evidence="3" id="KW-1185">Reference proteome</keyword>
<gene>
    <name evidence="2" type="ORF">BGZ70_009928</name>
</gene>
<protein>
    <submittedName>
        <fullName evidence="2">Uncharacterized protein</fullName>
    </submittedName>
</protein>
<dbReference type="AlphaFoldDB" id="A0A9P6LZY7"/>
<dbReference type="EMBL" id="JAAAHY010000846">
    <property type="protein sequence ID" value="KAF9956373.1"/>
    <property type="molecule type" value="Genomic_DNA"/>
</dbReference>